<feature type="region of interest" description="Disordered" evidence="2">
    <location>
        <begin position="212"/>
        <end position="234"/>
    </location>
</feature>
<feature type="region of interest" description="Disordered" evidence="2">
    <location>
        <begin position="261"/>
        <end position="292"/>
    </location>
</feature>
<evidence type="ECO:0000259" key="3">
    <source>
        <dbReference type="Pfam" id="PF10148"/>
    </source>
</evidence>
<feature type="domain" description="Schwannomin interacting protein 1 C-terminal" evidence="3">
    <location>
        <begin position="989"/>
        <end position="1151"/>
    </location>
</feature>
<keyword evidence="1" id="KW-0175">Coiled coil</keyword>
<accession>A0A1A9W5D6</accession>
<reference evidence="4" key="2">
    <citation type="submission" date="2020-05" db="UniProtKB">
        <authorList>
            <consortium name="EnsemblMetazoa"/>
        </authorList>
    </citation>
    <scope>IDENTIFICATION</scope>
    <source>
        <strain evidence="4">IAEA</strain>
    </source>
</reference>
<feature type="compositionally biased region" description="Low complexity" evidence="2">
    <location>
        <begin position="986"/>
        <end position="1008"/>
    </location>
</feature>
<evidence type="ECO:0000256" key="1">
    <source>
        <dbReference type="ARBA" id="ARBA00023054"/>
    </source>
</evidence>
<feature type="compositionally biased region" description="Basic and acidic residues" evidence="2">
    <location>
        <begin position="726"/>
        <end position="744"/>
    </location>
</feature>
<dbReference type="Pfam" id="PF10148">
    <property type="entry name" value="SCHIP-1_C"/>
    <property type="match status" value="1"/>
</dbReference>
<dbReference type="PANTHER" id="PTHR13103">
    <property type="entry name" value="SCHWANNOMIN INTERACTING PROTEIN 1"/>
    <property type="match status" value="1"/>
</dbReference>
<dbReference type="EnsemblMetazoa" id="GBRI006938-RA">
    <property type="protein sequence ID" value="GBRI006938-PA"/>
    <property type="gene ID" value="GBRI006938"/>
</dbReference>
<name>A0A1A9W5D6_9MUSC</name>
<evidence type="ECO:0000256" key="2">
    <source>
        <dbReference type="SAM" id="MobiDB-lite"/>
    </source>
</evidence>
<dbReference type="PANTHER" id="PTHR13103:SF2">
    <property type="entry name" value="IQCJ-SCHIP1 READTHROUGH TRANSCRIPT PROTEIN-RELATED"/>
    <property type="match status" value="1"/>
</dbReference>
<feature type="region of interest" description="Disordered" evidence="2">
    <location>
        <begin position="934"/>
        <end position="961"/>
    </location>
</feature>
<dbReference type="AlphaFoldDB" id="A0A1A9W5D6"/>
<proteinExistence type="predicted"/>
<feature type="compositionally biased region" description="Low complexity" evidence="2">
    <location>
        <begin position="937"/>
        <end position="946"/>
    </location>
</feature>
<evidence type="ECO:0000313" key="4">
    <source>
        <dbReference type="EnsemblMetazoa" id="GBRI006938-PA"/>
    </source>
</evidence>
<dbReference type="VEuPathDB" id="VectorBase:GBRI006938"/>
<reference evidence="5" key="1">
    <citation type="submission" date="2014-03" db="EMBL/GenBank/DDBJ databases">
        <authorList>
            <person name="Aksoy S."/>
            <person name="Warren W."/>
            <person name="Wilson R.K."/>
        </authorList>
    </citation>
    <scope>NUCLEOTIDE SEQUENCE [LARGE SCALE GENOMIC DNA]</scope>
    <source>
        <strain evidence="5">IAEA</strain>
    </source>
</reference>
<dbReference type="GO" id="GO:0030054">
    <property type="term" value="C:cell junction"/>
    <property type="evidence" value="ECO:0007669"/>
    <property type="project" value="TreeGrafter"/>
</dbReference>
<dbReference type="GO" id="GO:0035332">
    <property type="term" value="P:positive regulation of hippo signaling"/>
    <property type="evidence" value="ECO:0007669"/>
    <property type="project" value="TreeGrafter"/>
</dbReference>
<sequence length="1162" mass="132968">MRVPDIPLTAGYAAQSHSTTTIGIHYQVDNKTGINKGLLSTLGGEQIKYENLTTEGSHYQDRQTLGRRYSSSADEFVQKALNSSPSEHTSYRFNQNLTTPHYCCGALPPEAVKDQFDEFSSRDVHNSTGNTYKSFKEIFSTNKSFFEDCVRDFENIDILRQQSAENLNHTDWDPIEFINLHEADTSNKKCDQYGDQQFSTLNIQQQYVMNSDPTKTGQIQNSFHTTEQSEKTISGSARIHEQDLDDNDYDDQSMIDLASETKSFYDSDERDDDFLTSASSSSGSLQTPKRSYFPRGIINPNYPGFQHLAHTLSEHFVNSSPSDSYDSDMSEYEMELSADSFDSLAEERSQKHLNVYNNNTPQSIMSPFSEEDKRLEFIHGKEQTEENAHHVKGEDGCYYQHSTSDVHHRRLSLDEANKNSTQGLKSVVDVKDLQENLENALTLLDVSAYGQTSNKIPDISITPDILIKNAHLTHIEFELKQENRPDLLRGVSPQPHRKAMTENIKKPEEKTNPTKTEMPAFNGVYNIRNQELRDEISLGLTPVDIIGDFGQEVEREFGLLVSGYRRLVDPKISHKTPTTICAEDKISDAALSVVKDQIDSSKYLEAFNKRKEDQKFQISNDLPDDNAVDMPVTIYSTESFQEQIKIMQPCATIEKQEKPRYQKSSYDERQLPPVAIEYKRCQQSIRVSKKAQNNEKPTKSGNLKPTRNHHTKPSITSRLLHPKRGNKSDKNDNTTNRKREDTEFHQYQQLISDKEQILSNSKYAKLSSWAQYLKNSVKDHNSRGNSTDLLSPSALELFDAYKIGTEIDMETLQKHLKMAKEIEKKIFGVMTENESLLKQLSKRHYKKDSRFVFDLYTLCYDEHESVDTVELFTSIVNDAAGNRAKQRRNDREEIRRRLAMGSEGTCQELPTVRSVWKPNSQSQLQNDFTRATEIASDTETNSSDSETCPKLSKTKVPNSTSTSFASITAVDKSLHPYHGRPLTIVSSSSNNTNNNHNNNNNNNNNLNNQTQADNLVESYSKEDMECDFFTKQAKLQIEARMALAQAKEMAHMQMEIDRQNQRVSPITEIVRDSLQKIGIRMSNDKRRVSRQMLTELNIAQLQILVNNLHTHIEELNETLVNYLMERDDFHVNQDSMLVDIEELTRYIVCYNDNNNNNNNRLI</sequence>
<feature type="region of interest" description="Disordered" evidence="2">
    <location>
        <begin position="980"/>
        <end position="1009"/>
    </location>
</feature>
<dbReference type="InterPro" id="IPR039045">
    <property type="entry name" value="SCHIP_1"/>
</dbReference>
<organism evidence="4 5">
    <name type="scientific">Glossina brevipalpis</name>
    <dbReference type="NCBI Taxonomy" id="37001"/>
    <lineage>
        <taxon>Eukaryota</taxon>
        <taxon>Metazoa</taxon>
        <taxon>Ecdysozoa</taxon>
        <taxon>Arthropoda</taxon>
        <taxon>Hexapoda</taxon>
        <taxon>Insecta</taxon>
        <taxon>Pterygota</taxon>
        <taxon>Neoptera</taxon>
        <taxon>Endopterygota</taxon>
        <taxon>Diptera</taxon>
        <taxon>Brachycera</taxon>
        <taxon>Muscomorpha</taxon>
        <taxon>Hippoboscoidea</taxon>
        <taxon>Glossinidae</taxon>
        <taxon>Glossina</taxon>
    </lineage>
</organism>
<keyword evidence="5" id="KW-1185">Reference proteome</keyword>
<dbReference type="GO" id="GO:0005886">
    <property type="term" value="C:plasma membrane"/>
    <property type="evidence" value="ECO:0007669"/>
    <property type="project" value="TreeGrafter"/>
</dbReference>
<evidence type="ECO:0000313" key="5">
    <source>
        <dbReference type="Proteomes" id="UP000091820"/>
    </source>
</evidence>
<dbReference type="Proteomes" id="UP000091820">
    <property type="component" value="Unassembled WGS sequence"/>
</dbReference>
<dbReference type="InterPro" id="IPR015649">
    <property type="entry name" value="SCHIP_1_C"/>
</dbReference>
<protein>
    <submittedName>
        <fullName evidence="4">SCHIP-1 domain-containing protein</fullName>
    </submittedName>
</protein>
<feature type="region of interest" description="Disordered" evidence="2">
    <location>
        <begin position="686"/>
        <end position="744"/>
    </location>
</feature>